<evidence type="ECO:0000256" key="4">
    <source>
        <dbReference type="ARBA" id="ARBA00022808"/>
    </source>
</evidence>
<feature type="binding site" evidence="7">
    <location>
        <position position="89"/>
    </location>
    <ligand>
        <name>4-imidazolone-5-propanoate</name>
        <dbReference type="ChEBI" id="CHEBI:77893"/>
    </ligand>
</feature>
<dbReference type="Gene3D" id="2.30.40.10">
    <property type="entry name" value="Urease, subunit C, domain 1"/>
    <property type="match status" value="1"/>
</dbReference>
<feature type="binding site" evidence="7">
    <location>
        <position position="253"/>
    </location>
    <ligand>
        <name>4-imidazolone-5-propanoate</name>
        <dbReference type="ChEBI" id="CHEBI:77893"/>
    </ligand>
</feature>
<feature type="binding site" evidence="7">
    <location>
        <position position="250"/>
    </location>
    <ligand>
        <name>Zn(2+)</name>
        <dbReference type="ChEBI" id="CHEBI:29105"/>
    </ligand>
</feature>
<feature type="binding site" evidence="7">
    <location>
        <position position="325"/>
    </location>
    <ligand>
        <name>Fe(3+)</name>
        <dbReference type="ChEBI" id="CHEBI:29034"/>
    </ligand>
</feature>
<dbReference type="EMBL" id="CAKXZS010000014">
    <property type="protein sequence ID" value="CAH2399465.1"/>
    <property type="molecule type" value="Genomic_DNA"/>
</dbReference>
<gene>
    <name evidence="7 9" type="primary">hutI</name>
    <name evidence="9" type="ORF">MES4922_210278</name>
</gene>
<sequence length="411" mass="43247">MAGESKSRAGEIRLWRNARLATMVESAAGLGIVENGAIAARDGLIVYAGPEADIPAAFSQNAEIVACEGRWITPGLIDCHTHLVHAGNRANEFEMRLAGATYEEVTKAGGGIVSSVKALRAASQQELVAQSLPRLDALIAEGVTTIEVKSGYGLDLENEKKSLRAARLLGENRPVTITTSFLGAHALPPEAKGDKDAFIDLVANEILPAVTAEGLADAVDGFCEGIAFSPEQISRVFDAAKAAGLPVKIHADQLSNLHGAELAARYGALSADHLEYADEAGAAAMARAGTVATILPGAYYFIRETKKPPIGLFRQHGVKMAVATDCNPGTSPLTSLLLTMNMAATLFGLTVDECLAGVTREAARALGRLGTTGTLEAGKSADLAIWGIERPAELVYRMGFNPLHARIWRGQ</sequence>
<evidence type="ECO:0000313" key="9">
    <source>
        <dbReference type="EMBL" id="CAH2399465.1"/>
    </source>
</evidence>
<reference evidence="9" key="1">
    <citation type="submission" date="2022-03" db="EMBL/GenBank/DDBJ databases">
        <authorList>
            <person name="Brunel B."/>
        </authorList>
    </citation>
    <scope>NUCLEOTIDE SEQUENCE</scope>
    <source>
        <strain evidence="9">STM4922sample</strain>
    </source>
</reference>
<comment type="cofactor">
    <cofactor evidence="7">
        <name>Zn(2+)</name>
        <dbReference type="ChEBI" id="CHEBI:29105"/>
    </cofactor>
    <cofactor evidence="7">
        <name>Fe(3+)</name>
        <dbReference type="ChEBI" id="CHEBI:29034"/>
    </cofactor>
    <text evidence="7">Binds 1 zinc or iron ion per subunit.</text>
</comment>
<dbReference type="PANTHER" id="PTHR42752">
    <property type="entry name" value="IMIDAZOLONEPROPIONASE"/>
    <property type="match status" value="1"/>
</dbReference>
<feature type="binding site" evidence="7">
    <location>
        <position position="327"/>
    </location>
    <ligand>
        <name>N-formimidoyl-L-glutamate</name>
        <dbReference type="ChEBI" id="CHEBI:58928"/>
    </ligand>
</feature>
<feature type="binding site" evidence="7">
    <location>
        <position position="152"/>
    </location>
    <ligand>
        <name>N-formimidoyl-L-glutamate</name>
        <dbReference type="ChEBI" id="CHEBI:58928"/>
    </ligand>
</feature>
<feature type="binding site" evidence="7">
    <location>
        <position position="325"/>
    </location>
    <ligand>
        <name>Zn(2+)</name>
        <dbReference type="ChEBI" id="CHEBI:29105"/>
    </ligand>
</feature>
<feature type="binding site" evidence="7">
    <location>
        <position position="152"/>
    </location>
    <ligand>
        <name>4-imidazolone-5-propanoate</name>
        <dbReference type="ChEBI" id="CHEBI:77893"/>
    </ligand>
</feature>
<keyword evidence="4 7" id="KW-0369">Histidine metabolism</keyword>
<feature type="domain" description="Amidohydrolase-related" evidence="8">
    <location>
        <begin position="71"/>
        <end position="388"/>
    </location>
</feature>
<comment type="similarity">
    <text evidence="7">Belongs to the metallo-dependent hydrolases superfamily. HutI family.</text>
</comment>
<proteinExistence type="inferred from homology"/>
<keyword evidence="6 7" id="KW-0408">Iron</keyword>
<evidence type="ECO:0000256" key="2">
    <source>
        <dbReference type="ARBA" id="ARBA00022723"/>
    </source>
</evidence>
<feature type="binding site" evidence="7">
    <location>
        <position position="80"/>
    </location>
    <ligand>
        <name>Zn(2+)</name>
        <dbReference type="ChEBI" id="CHEBI:29105"/>
    </ligand>
</feature>
<evidence type="ECO:0000259" key="8">
    <source>
        <dbReference type="Pfam" id="PF01979"/>
    </source>
</evidence>
<dbReference type="Pfam" id="PF01979">
    <property type="entry name" value="Amidohydro_1"/>
    <property type="match status" value="1"/>
</dbReference>
<evidence type="ECO:0000256" key="1">
    <source>
        <dbReference type="ARBA" id="ARBA00012864"/>
    </source>
</evidence>
<keyword evidence="2 7" id="KW-0479">Metal-binding</keyword>
<feature type="binding site" evidence="7">
    <location>
        <position position="82"/>
    </location>
    <ligand>
        <name>Fe(3+)</name>
        <dbReference type="ChEBI" id="CHEBI:29034"/>
    </ligand>
</feature>
<keyword evidence="10" id="KW-1185">Reference proteome</keyword>
<dbReference type="EC" id="3.5.2.7" evidence="1 7"/>
<dbReference type="NCBIfam" id="TIGR01224">
    <property type="entry name" value="hutI"/>
    <property type="match status" value="1"/>
</dbReference>
<dbReference type="PANTHER" id="PTHR42752:SF1">
    <property type="entry name" value="IMIDAZOLONEPROPIONASE-RELATED"/>
    <property type="match status" value="1"/>
</dbReference>
<feature type="binding site" evidence="7">
    <location>
        <position position="185"/>
    </location>
    <ligand>
        <name>4-imidazolone-5-propanoate</name>
        <dbReference type="ChEBI" id="CHEBI:77893"/>
    </ligand>
</feature>
<organism evidence="9 10">
    <name type="scientific">Mesorhizobium ventifaucium</name>
    <dbReference type="NCBI Taxonomy" id="666020"/>
    <lineage>
        <taxon>Bacteria</taxon>
        <taxon>Pseudomonadati</taxon>
        <taxon>Pseudomonadota</taxon>
        <taxon>Alphaproteobacteria</taxon>
        <taxon>Hyphomicrobiales</taxon>
        <taxon>Phyllobacteriaceae</taxon>
        <taxon>Mesorhizobium</taxon>
    </lineage>
</organism>
<dbReference type="SUPFAM" id="SSF51338">
    <property type="entry name" value="Composite domain of metallo-dependent hydrolases"/>
    <property type="match status" value="1"/>
</dbReference>
<protein>
    <recommendedName>
        <fullName evidence="1 7">Imidazolonepropionase</fullName>
        <ecNumber evidence="1 7">3.5.2.7</ecNumber>
    </recommendedName>
    <alternativeName>
        <fullName evidence="7">Imidazolone-5-propionate hydrolase</fullName>
    </alternativeName>
</protein>
<keyword evidence="3 7" id="KW-0378">Hydrolase</keyword>
<evidence type="ECO:0000313" key="10">
    <source>
        <dbReference type="Proteomes" id="UP001152604"/>
    </source>
</evidence>
<comment type="function">
    <text evidence="7">Catalyzes the hydrolytic cleavage of the carbon-nitrogen bond in imidazolone-5-propanoate to yield N-formimidoyl-L-glutamate. It is the third step in the universal histidine degradation pathway.</text>
</comment>
<comment type="subcellular location">
    <subcellularLocation>
        <location evidence="7">Cytoplasm</location>
    </subcellularLocation>
</comment>
<dbReference type="SUPFAM" id="SSF51556">
    <property type="entry name" value="Metallo-dependent hydrolases"/>
    <property type="match status" value="1"/>
</dbReference>
<name>A0ABM9DRY8_9HYPH</name>
<dbReference type="InterPro" id="IPR032466">
    <property type="entry name" value="Metal_Hydrolase"/>
</dbReference>
<dbReference type="RefSeq" id="WP_254025070.1">
    <property type="nucleotide sequence ID" value="NZ_CAKXZS010000014.1"/>
</dbReference>
<keyword evidence="5 7" id="KW-0862">Zinc</keyword>
<feature type="binding site" evidence="7">
    <location>
        <position position="329"/>
    </location>
    <ligand>
        <name>N-formimidoyl-L-glutamate</name>
        <dbReference type="ChEBI" id="CHEBI:58928"/>
    </ligand>
</feature>
<comment type="catalytic activity">
    <reaction evidence="7">
        <text>4-imidazolone-5-propanoate + H2O = N-formimidoyl-L-glutamate</text>
        <dbReference type="Rhea" id="RHEA:23660"/>
        <dbReference type="ChEBI" id="CHEBI:15377"/>
        <dbReference type="ChEBI" id="CHEBI:58928"/>
        <dbReference type="ChEBI" id="CHEBI:77893"/>
        <dbReference type="EC" id="3.5.2.7"/>
    </reaction>
</comment>
<feature type="binding site" evidence="7">
    <location>
        <position position="330"/>
    </location>
    <ligand>
        <name>4-imidazolone-5-propanoate</name>
        <dbReference type="ChEBI" id="CHEBI:77893"/>
    </ligand>
</feature>
<comment type="pathway">
    <text evidence="7">Amino-acid degradation; L-histidine degradation into L-glutamate; N-formimidoyl-L-glutamate from L-histidine: step 3/3.</text>
</comment>
<feature type="binding site" evidence="7">
    <location>
        <position position="250"/>
    </location>
    <ligand>
        <name>Fe(3+)</name>
        <dbReference type="ChEBI" id="CHEBI:29034"/>
    </ligand>
</feature>
<evidence type="ECO:0000256" key="6">
    <source>
        <dbReference type="ARBA" id="ARBA00023004"/>
    </source>
</evidence>
<dbReference type="Gene3D" id="3.20.20.140">
    <property type="entry name" value="Metal-dependent hydrolases"/>
    <property type="match status" value="1"/>
</dbReference>
<evidence type="ECO:0000256" key="3">
    <source>
        <dbReference type="ARBA" id="ARBA00022801"/>
    </source>
</evidence>
<evidence type="ECO:0000256" key="7">
    <source>
        <dbReference type="HAMAP-Rule" id="MF_00372"/>
    </source>
</evidence>
<evidence type="ECO:0000256" key="5">
    <source>
        <dbReference type="ARBA" id="ARBA00022833"/>
    </source>
</evidence>
<dbReference type="Proteomes" id="UP001152604">
    <property type="component" value="Unassembled WGS sequence"/>
</dbReference>
<feature type="binding site" evidence="7">
    <location>
        <position position="82"/>
    </location>
    <ligand>
        <name>Zn(2+)</name>
        <dbReference type="ChEBI" id="CHEBI:29105"/>
    </ligand>
</feature>
<dbReference type="GO" id="GO:0050480">
    <property type="term" value="F:imidazolonepropionase activity"/>
    <property type="evidence" value="ECO:0007669"/>
    <property type="project" value="UniProtKB-EC"/>
</dbReference>
<dbReference type="InterPro" id="IPR006680">
    <property type="entry name" value="Amidohydro-rel"/>
</dbReference>
<keyword evidence="7" id="KW-0963">Cytoplasm</keyword>
<dbReference type="InterPro" id="IPR005920">
    <property type="entry name" value="HutI"/>
</dbReference>
<dbReference type="CDD" id="cd01296">
    <property type="entry name" value="Imidazolone-5PH"/>
    <property type="match status" value="1"/>
</dbReference>
<dbReference type="InterPro" id="IPR011059">
    <property type="entry name" value="Metal-dep_hydrolase_composite"/>
</dbReference>
<feature type="binding site" evidence="7">
    <location>
        <position position="80"/>
    </location>
    <ligand>
        <name>Fe(3+)</name>
        <dbReference type="ChEBI" id="CHEBI:29034"/>
    </ligand>
</feature>
<accession>A0ABM9DRY8</accession>
<comment type="caution">
    <text evidence="9">The sequence shown here is derived from an EMBL/GenBank/DDBJ whole genome shotgun (WGS) entry which is preliminary data.</text>
</comment>
<dbReference type="HAMAP" id="MF_00372">
    <property type="entry name" value="HutI"/>
    <property type="match status" value="1"/>
</dbReference>